<sequence>MKFTLDHNVIIDMAHGNANVARLREILVGTDHEAYVVEIGASEMRKRGIRPDRYDLFEELLSEAGVESLPRLTPMMIWDVTFWDHCLWSDESMVELATRIDRILFGQSPAIDIAAEQQDSPKYAAWLNRVCDGHTMWCHLHYKNDVFVTSDQNFHKKTKMPHLVSLGAGRICKPELL</sequence>
<protein>
    <recommendedName>
        <fullName evidence="3">PIN domain-containing protein</fullName>
    </recommendedName>
</protein>
<gene>
    <name evidence="1" type="ORF">N5J06_08375</name>
</gene>
<evidence type="ECO:0000313" key="1">
    <source>
        <dbReference type="EMBL" id="MCT7310958.1"/>
    </source>
</evidence>
<evidence type="ECO:0008006" key="3">
    <source>
        <dbReference type="Google" id="ProtNLM"/>
    </source>
</evidence>
<dbReference type="Proteomes" id="UP001164420">
    <property type="component" value="Unassembled WGS sequence"/>
</dbReference>
<keyword evidence="2" id="KW-1185">Reference proteome</keyword>
<dbReference type="RefSeq" id="WP_260780493.1">
    <property type="nucleotide sequence ID" value="NZ_JAOCQI010000001.1"/>
</dbReference>
<reference evidence="1 2" key="1">
    <citation type="journal article" date="2023" name="Front. Microbiol.">
        <title>Ralstonia chuxiongensis sp. nov., Ralstonia mojiangensis sp. nov., and Ralstonia soli sp. nov., isolated from tobacco fields, are three novel species in the family Burkholderiaceae.</title>
        <authorList>
            <person name="Lu C.H."/>
            <person name="Zhang Y.Y."/>
            <person name="Jiang N."/>
            <person name="Chen W."/>
            <person name="Shao X."/>
            <person name="Zhao Z.M."/>
            <person name="Lu W.L."/>
            <person name="Hu X."/>
            <person name="Xi Y.X."/>
            <person name="Zou S.Y."/>
            <person name="Wei Q.J."/>
            <person name="Lin Z.L."/>
            <person name="Gong L."/>
            <person name="Gai X.T."/>
            <person name="Zhang L.Q."/>
            <person name="Li J.Y."/>
            <person name="Jin Y."/>
            <person name="Xia Z.Y."/>
        </authorList>
    </citation>
    <scope>NUCLEOTIDE SEQUENCE [LARGE SCALE GENOMIC DNA]</scope>
    <source>
        <strain evidence="1 2">22TCJT01-1</strain>
    </source>
</reference>
<dbReference type="EMBL" id="JAOCQI010000001">
    <property type="protein sequence ID" value="MCT7310958.1"/>
    <property type="molecule type" value="Genomic_DNA"/>
</dbReference>
<evidence type="ECO:0000313" key="2">
    <source>
        <dbReference type="Proteomes" id="UP001164420"/>
    </source>
</evidence>
<proteinExistence type="predicted"/>
<organism evidence="1 2">
    <name type="scientific">Ralstonia mojiangensis</name>
    <dbReference type="NCBI Taxonomy" id="2953895"/>
    <lineage>
        <taxon>Bacteria</taxon>
        <taxon>Pseudomonadati</taxon>
        <taxon>Pseudomonadota</taxon>
        <taxon>Betaproteobacteria</taxon>
        <taxon>Burkholderiales</taxon>
        <taxon>Burkholderiaceae</taxon>
        <taxon>Ralstonia</taxon>
    </lineage>
</organism>
<name>A0ABT2L8H2_9RALS</name>
<comment type="caution">
    <text evidence="1">The sequence shown here is derived from an EMBL/GenBank/DDBJ whole genome shotgun (WGS) entry which is preliminary data.</text>
</comment>
<accession>A0ABT2L8H2</accession>